<evidence type="ECO:0000313" key="3">
    <source>
        <dbReference type="Proteomes" id="UP001153618"/>
    </source>
</evidence>
<feature type="transmembrane region" description="Helical" evidence="1">
    <location>
        <begin position="133"/>
        <end position="157"/>
    </location>
</feature>
<keyword evidence="1" id="KW-0472">Membrane</keyword>
<dbReference type="Proteomes" id="UP001153618">
    <property type="component" value="Unassembled WGS sequence"/>
</dbReference>
<dbReference type="PANTHER" id="PTHR35394">
    <property type="entry name" value="DUF3176 DOMAIN-CONTAINING PROTEIN"/>
    <property type="match status" value="1"/>
</dbReference>
<protein>
    <submittedName>
        <fullName evidence="2">Uncharacterized protein</fullName>
    </submittedName>
</protein>
<gene>
    <name evidence="2" type="ORF">POLS_LOCUS930</name>
</gene>
<keyword evidence="1" id="KW-1133">Transmembrane helix</keyword>
<proteinExistence type="predicted"/>
<keyword evidence="1" id="KW-0812">Transmembrane</keyword>
<comment type="caution">
    <text evidence="2">The sequence shown here is derived from an EMBL/GenBank/DDBJ whole genome shotgun (WGS) entry which is preliminary data.</text>
</comment>
<keyword evidence="3" id="KW-1185">Reference proteome</keyword>
<dbReference type="OrthoDB" id="5242705at2759"/>
<sequence length="218" mass="24381">MLEAMERPSFPISAFSLQANSSFTVQPISSSSDHRSQGVCLLQCQFSYTRHSTTRWGSDLQSFQVSDHQNYWKSSGYKNDLNSSGVFKRTMRLGLESMMHNIADSLTNMALRESANQSHGTPHVSEVYVQVNWPWVALPATLIVSACVLLIITAHIARSQDHRLWKTSTLPILYHGLDKDLLKDTEEYSNLSKMEATADSTTVGLGLSDTDGRVLLQR</sequence>
<dbReference type="EMBL" id="CAJVOS010000009">
    <property type="protein sequence ID" value="CAG7967851.1"/>
    <property type="molecule type" value="Genomic_DNA"/>
</dbReference>
<reference evidence="2" key="1">
    <citation type="submission" date="2021-07" db="EMBL/GenBank/DDBJ databases">
        <authorList>
            <person name="Branca A.L. A."/>
        </authorList>
    </citation>
    <scope>NUCLEOTIDE SEQUENCE</scope>
</reference>
<evidence type="ECO:0000256" key="1">
    <source>
        <dbReference type="SAM" id="Phobius"/>
    </source>
</evidence>
<accession>A0A9W4HCD3</accession>
<dbReference type="AlphaFoldDB" id="A0A9W4HCD3"/>
<name>A0A9W4HCD3_PENOL</name>
<organism evidence="2 3">
    <name type="scientific">Penicillium olsonii</name>
    <dbReference type="NCBI Taxonomy" id="99116"/>
    <lineage>
        <taxon>Eukaryota</taxon>
        <taxon>Fungi</taxon>
        <taxon>Dikarya</taxon>
        <taxon>Ascomycota</taxon>
        <taxon>Pezizomycotina</taxon>
        <taxon>Eurotiomycetes</taxon>
        <taxon>Eurotiomycetidae</taxon>
        <taxon>Eurotiales</taxon>
        <taxon>Aspergillaceae</taxon>
        <taxon>Penicillium</taxon>
    </lineage>
</organism>
<evidence type="ECO:0000313" key="2">
    <source>
        <dbReference type="EMBL" id="CAG7967851.1"/>
    </source>
</evidence>
<dbReference type="PANTHER" id="PTHR35394:SF5">
    <property type="entry name" value="DUF3176 DOMAIN-CONTAINING PROTEIN"/>
    <property type="match status" value="1"/>
</dbReference>